<evidence type="ECO:0000256" key="6">
    <source>
        <dbReference type="ARBA" id="ARBA00022723"/>
    </source>
</evidence>
<dbReference type="InterPro" id="IPR023753">
    <property type="entry name" value="FAD/NAD-binding_dom"/>
</dbReference>
<dbReference type="Gene3D" id="3.40.50.720">
    <property type="entry name" value="NAD(P)-binding Rossmann-like Domain"/>
    <property type="match status" value="1"/>
</dbReference>
<dbReference type="Gene3D" id="3.50.50.60">
    <property type="entry name" value="FAD/NAD(P)-binding domain"/>
    <property type="match status" value="1"/>
</dbReference>
<name>A0A8J2YG90_9BACL</name>
<dbReference type="InterPro" id="IPR051793">
    <property type="entry name" value="NADH:flavin_oxidoreductase"/>
</dbReference>
<evidence type="ECO:0000259" key="11">
    <source>
        <dbReference type="Pfam" id="PF07992"/>
    </source>
</evidence>
<evidence type="ECO:0000256" key="5">
    <source>
        <dbReference type="ARBA" id="ARBA00022643"/>
    </source>
</evidence>
<evidence type="ECO:0000313" key="13">
    <source>
        <dbReference type="Proteomes" id="UP000628775"/>
    </source>
</evidence>
<evidence type="ECO:0000256" key="2">
    <source>
        <dbReference type="ARBA" id="ARBA00001966"/>
    </source>
</evidence>
<organism evidence="12 13">
    <name type="scientific">Pullulanibacillus camelliae</name>
    <dbReference type="NCBI Taxonomy" id="1707096"/>
    <lineage>
        <taxon>Bacteria</taxon>
        <taxon>Bacillati</taxon>
        <taxon>Bacillota</taxon>
        <taxon>Bacilli</taxon>
        <taxon>Bacillales</taxon>
        <taxon>Sporolactobacillaceae</taxon>
        <taxon>Pullulanibacillus</taxon>
    </lineage>
</organism>
<dbReference type="Pfam" id="PF07992">
    <property type="entry name" value="Pyr_redox_2"/>
    <property type="match status" value="1"/>
</dbReference>
<dbReference type="SUPFAM" id="SSF51905">
    <property type="entry name" value="FAD/NAD(P)-binding domain"/>
    <property type="match status" value="1"/>
</dbReference>
<dbReference type="PANTHER" id="PTHR42917:SF2">
    <property type="entry name" value="2,4-DIENOYL-COA REDUCTASE [(2E)-ENOYL-COA-PRODUCING]"/>
    <property type="match status" value="1"/>
</dbReference>
<keyword evidence="7" id="KW-0560">Oxidoreductase</keyword>
<dbReference type="Pfam" id="PF00724">
    <property type="entry name" value="Oxidored_FMN"/>
    <property type="match status" value="1"/>
</dbReference>
<dbReference type="GO" id="GO:0046872">
    <property type="term" value="F:metal ion binding"/>
    <property type="evidence" value="ECO:0007669"/>
    <property type="project" value="UniProtKB-KW"/>
</dbReference>
<dbReference type="InterPro" id="IPR013785">
    <property type="entry name" value="Aldolase_TIM"/>
</dbReference>
<dbReference type="PANTHER" id="PTHR42917">
    <property type="entry name" value="2,4-DIENOYL-COA REDUCTASE"/>
    <property type="match status" value="1"/>
</dbReference>
<comment type="caution">
    <text evidence="12">The sequence shown here is derived from an EMBL/GenBank/DDBJ whole genome shotgun (WGS) entry which is preliminary data.</text>
</comment>
<sequence length="667" mass="72178">MSSALLFQKGSIGSLELPHRILMGSMHLGIEGDAHQLNQLKAFYSERAKGGAALMITGGVAVLPAGGGDHMFCLTDQNHRDQLKELVQAVHHAGGKMALQLQHNGRYAKSTETGLSPVAPSPIMSRITKETPRELSITEIEAIREAFIEGAHFAKQAGFDAVELMGSEGYLLNQFLSPLTNQRSDPYGGSFEKRMRLPLEIISGIRQSIGKDYPVIYRLSGDDFMEGSTTRDETLLFAQRLVAEGVDALNVGVGWHESRIPTVAASVPPAAFAHIVSAIRQAVDVPVIGANRIHTPETAEAVLKQEQMDFIAPARPWLADEGFANKLQSGDPAGLNLCISCNQACLDHTLGHPLKPVGCLVNPKTGHEWAWQNRKKSTAALNIAVVGGGVAGLATAKAAAEDGHRVTLFEAKERLGGHFYLASQIPSKDKFRNTIRFYQTALERLNVTIQLSTQPSAEALKTYDKVFLATGVVPFIPEQLKGTQLSHVTTYSDVLSGKVPFGKKIVIIGGGGIGSDLAHFIASTNEVPKGIQGFFEDYGTKVEAPASVELSIISRSPRVAKGVGPTTRWVLLSELKRLGVKLYKGFECLEITKAGVWIANEEERHCIEADQVILCTGQVANRELYELIKDDVPTELVGGSYDASELNAAKAIHQGYHLIFDNEAINI</sequence>
<dbReference type="InterPro" id="IPR036188">
    <property type="entry name" value="FAD/NAD-bd_sf"/>
</dbReference>
<dbReference type="EMBL" id="BMIR01000003">
    <property type="protein sequence ID" value="GGE33426.1"/>
    <property type="molecule type" value="Genomic_DNA"/>
</dbReference>
<comment type="cofactor">
    <cofactor evidence="1">
        <name>FMN</name>
        <dbReference type="ChEBI" id="CHEBI:58210"/>
    </cofactor>
</comment>
<evidence type="ECO:0000313" key="12">
    <source>
        <dbReference type="EMBL" id="GGE33426.1"/>
    </source>
</evidence>
<comment type="cofactor">
    <cofactor evidence="2">
        <name>[4Fe-4S] cluster</name>
        <dbReference type="ChEBI" id="CHEBI:49883"/>
    </cofactor>
</comment>
<evidence type="ECO:0000256" key="3">
    <source>
        <dbReference type="ARBA" id="ARBA00011048"/>
    </source>
</evidence>
<keyword evidence="8" id="KW-0408">Iron</keyword>
<evidence type="ECO:0000256" key="7">
    <source>
        <dbReference type="ARBA" id="ARBA00023002"/>
    </source>
</evidence>
<feature type="domain" description="FAD/NAD(P)-binding" evidence="11">
    <location>
        <begin position="382"/>
        <end position="626"/>
    </location>
</feature>
<keyword evidence="4" id="KW-0285">Flavoprotein</keyword>
<proteinExistence type="inferred from homology"/>
<reference evidence="12" key="1">
    <citation type="journal article" date="2014" name="Int. J. Syst. Evol. Microbiol.">
        <title>Complete genome sequence of Corynebacterium casei LMG S-19264T (=DSM 44701T), isolated from a smear-ripened cheese.</title>
        <authorList>
            <consortium name="US DOE Joint Genome Institute (JGI-PGF)"/>
            <person name="Walter F."/>
            <person name="Albersmeier A."/>
            <person name="Kalinowski J."/>
            <person name="Ruckert C."/>
        </authorList>
    </citation>
    <scope>NUCLEOTIDE SEQUENCE</scope>
    <source>
        <strain evidence="12">CGMCC 1.15371</strain>
    </source>
</reference>
<keyword evidence="9" id="KW-0411">Iron-sulfur</keyword>
<dbReference type="GO" id="GO:0010181">
    <property type="term" value="F:FMN binding"/>
    <property type="evidence" value="ECO:0007669"/>
    <property type="project" value="InterPro"/>
</dbReference>
<keyword evidence="5" id="KW-0288">FMN</keyword>
<dbReference type="SUPFAM" id="SSF51395">
    <property type="entry name" value="FMN-linked oxidoreductases"/>
    <property type="match status" value="1"/>
</dbReference>
<dbReference type="Proteomes" id="UP000628775">
    <property type="component" value="Unassembled WGS sequence"/>
</dbReference>
<gene>
    <name evidence="12" type="primary">nemA</name>
    <name evidence="12" type="ORF">GCM10011391_10100</name>
</gene>
<dbReference type="GO" id="GO:0051536">
    <property type="term" value="F:iron-sulfur cluster binding"/>
    <property type="evidence" value="ECO:0007669"/>
    <property type="project" value="UniProtKB-KW"/>
</dbReference>
<dbReference type="AlphaFoldDB" id="A0A8J2YG90"/>
<protein>
    <submittedName>
        <fullName evidence="12">2,4-dienoyl-CoA reductase</fullName>
    </submittedName>
</protein>
<dbReference type="Gene3D" id="3.20.20.70">
    <property type="entry name" value="Aldolase class I"/>
    <property type="match status" value="1"/>
</dbReference>
<evidence type="ECO:0000256" key="1">
    <source>
        <dbReference type="ARBA" id="ARBA00001917"/>
    </source>
</evidence>
<dbReference type="GO" id="GO:0016491">
    <property type="term" value="F:oxidoreductase activity"/>
    <property type="evidence" value="ECO:0007669"/>
    <property type="project" value="UniProtKB-KW"/>
</dbReference>
<feature type="domain" description="NADH:flavin oxidoreductase/NADH oxidase N-terminal" evidence="10">
    <location>
        <begin position="6"/>
        <end position="330"/>
    </location>
</feature>
<comment type="similarity">
    <text evidence="3">In the N-terminal section; belongs to the NADH:flavin oxidoreductase/NADH oxidase family.</text>
</comment>
<evidence type="ECO:0000259" key="10">
    <source>
        <dbReference type="Pfam" id="PF00724"/>
    </source>
</evidence>
<dbReference type="InterPro" id="IPR001155">
    <property type="entry name" value="OxRdtase_FMN_N"/>
</dbReference>
<dbReference type="PRINTS" id="PR00368">
    <property type="entry name" value="FADPNR"/>
</dbReference>
<dbReference type="RefSeq" id="WP_188690056.1">
    <property type="nucleotide sequence ID" value="NZ_BMIR01000003.1"/>
</dbReference>
<keyword evidence="13" id="KW-1185">Reference proteome</keyword>
<evidence type="ECO:0000256" key="8">
    <source>
        <dbReference type="ARBA" id="ARBA00023004"/>
    </source>
</evidence>
<evidence type="ECO:0000256" key="4">
    <source>
        <dbReference type="ARBA" id="ARBA00022630"/>
    </source>
</evidence>
<accession>A0A8J2YG90</accession>
<keyword evidence="6" id="KW-0479">Metal-binding</keyword>
<evidence type="ECO:0000256" key="9">
    <source>
        <dbReference type="ARBA" id="ARBA00023014"/>
    </source>
</evidence>
<reference evidence="12" key="2">
    <citation type="submission" date="2020-09" db="EMBL/GenBank/DDBJ databases">
        <authorList>
            <person name="Sun Q."/>
            <person name="Zhou Y."/>
        </authorList>
    </citation>
    <scope>NUCLEOTIDE SEQUENCE</scope>
    <source>
        <strain evidence="12">CGMCC 1.15371</strain>
    </source>
</reference>